<comment type="caution">
    <text evidence="2">The sequence shown here is derived from an EMBL/GenBank/DDBJ whole genome shotgun (WGS) entry which is preliminary data.</text>
</comment>
<sequence>MDKRDINKLMFRETVVIGLLSSQGLCMIATKMLTISSLDFKFSFVSTIKTIVFFALVLLIVNHFNKKYA</sequence>
<reference evidence="2" key="1">
    <citation type="submission" date="2022-07" db="EMBL/GenBank/DDBJ databases">
        <title>Enhanced cultured diversity of the mouse gut microbiota enables custom-made synthetic communities.</title>
        <authorList>
            <person name="Afrizal A."/>
        </authorList>
    </citation>
    <scope>NUCLEOTIDE SEQUENCE</scope>
    <source>
        <strain evidence="2">DSM 29186</strain>
    </source>
</reference>
<dbReference type="AlphaFoldDB" id="A0A9X2MDS5"/>
<name>A0A9X2MDS5_9FIRM</name>
<feature type="transmembrane region" description="Helical" evidence="1">
    <location>
        <begin position="42"/>
        <end position="61"/>
    </location>
</feature>
<evidence type="ECO:0000313" key="3">
    <source>
        <dbReference type="Proteomes" id="UP001140817"/>
    </source>
</evidence>
<keyword evidence="1" id="KW-1133">Transmembrane helix</keyword>
<feature type="transmembrane region" description="Helical" evidence="1">
    <location>
        <begin position="9"/>
        <end position="30"/>
    </location>
</feature>
<keyword evidence="3" id="KW-1185">Reference proteome</keyword>
<dbReference type="EMBL" id="JANKBY010000295">
    <property type="protein sequence ID" value="MCR1824381.1"/>
    <property type="molecule type" value="Genomic_DNA"/>
</dbReference>
<keyword evidence="1" id="KW-0472">Membrane</keyword>
<evidence type="ECO:0000313" key="2">
    <source>
        <dbReference type="EMBL" id="MCR1824381.1"/>
    </source>
</evidence>
<keyword evidence="1" id="KW-0812">Transmembrane</keyword>
<protein>
    <submittedName>
        <fullName evidence="2">Uncharacterized protein</fullName>
    </submittedName>
</protein>
<evidence type="ECO:0000256" key="1">
    <source>
        <dbReference type="SAM" id="Phobius"/>
    </source>
</evidence>
<accession>A0A9X2MDS5</accession>
<dbReference type="Proteomes" id="UP001140817">
    <property type="component" value="Unassembled WGS sequence"/>
</dbReference>
<organism evidence="2 3">
    <name type="scientific">Terrisporobacter muris</name>
    <dbReference type="NCBI Taxonomy" id="2963284"/>
    <lineage>
        <taxon>Bacteria</taxon>
        <taxon>Bacillati</taxon>
        <taxon>Bacillota</taxon>
        <taxon>Clostridia</taxon>
        <taxon>Peptostreptococcales</taxon>
        <taxon>Peptostreptococcaceae</taxon>
        <taxon>Terrisporobacter</taxon>
    </lineage>
</organism>
<proteinExistence type="predicted"/>
<gene>
    <name evidence="2" type="ORF">NSA58_16495</name>
</gene>